<feature type="compositionally biased region" description="Low complexity" evidence="9">
    <location>
        <begin position="1204"/>
        <end position="1214"/>
    </location>
</feature>
<evidence type="ECO:0000256" key="3">
    <source>
        <dbReference type="ARBA" id="ARBA00022490"/>
    </source>
</evidence>
<feature type="compositionally biased region" description="Gly residues" evidence="9">
    <location>
        <begin position="1007"/>
        <end position="1016"/>
    </location>
</feature>
<evidence type="ECO:0000259" key="10">
    <source>
        <dbReference type="Pfam" id="PF14662"/>
    </source>
</evidence>
<keyword evidence="6 8" id="KW-0175">Coiled coil</keyword>
<feature type="region of interest" description="Disordered" evidence="9">
    <location>
        <begin position="980"/>
        <end position="1019"/>
    </location>
</feature>
<evidence type="ECO:0000313" key="12">
    <source>
        <dbReference type="Proteomes" id="UP001497623"/>
    </source>
</evidence>
<feature type="non-terminal residue" evidence="11">
    <location>
        <position position="1601"/>
    </location>
</feature>
<feature type="compositionally biased region" description="Basic residues" evidence="9">
    <location>
        <begin position="1175"/>
        <end position="1184"/>
    </location>
</feature>
<accession>A0AAV2PSC4</accession>
<feature type="compositionally biased region" description="Low complexity" evidence="9">
    <location>
        <begin position="1522"/>
        <end position="1537"/>
    </location>
</feature>
<evidence type="ECO:0000256" key="8">
    <source>
        <dbReference type="SAM" id="Coils"/>
    </source>
</evidence>
<evidence type="ECO:0000256" key="7">
    <source>
        <dbReference type="ARBA" id="ARBA00023136"/>
    </source>
</evidence>
<dbReference type="PANTHER" id="PTHR15352:SF1">
    <property type="entry name" value="KASH5-LIKE COILED-COIL DOMAIN-CONTAINING PROTEIN"/>
    <property type="match status" value="1"/>
</dbReference>
<reference evidence="11 12" key="1">
    <citation type="submission" date="2024-05" db="EMBL/GenBank/DDBJ databases">
        <authorList>
            <person name="Wallberg A."/>
        </authorList>
    </citation>
    <scope>NUCLEOTIDE SEQUENCE [LARGE SCALE GENOMIC DNA]</scope>
</reference>
<proteinExistence type="predicted"/>
<feature type="region of interest" description="Disordered" evidence="9">
    <location>
        <begin position="535"/>
        <end position="567"/>
    </location>
</feature>
<feature type="compositionally biased region" description="Polar residues" evidence="9">
    <location>
        <begin position="918"/>
        <end position="937"/>
    </location>
</feature>
<feature type="compositionally biased region" description="Acidic residues" evidence="9">
    <location>
        <begin position="1056"/>
        <end position="1069"/>
    </location>
</feature>
<keyword evidence="5" id="KW-1133">Transmembrane helix</keyword>
<sequence length="1601" mass="177298">MSRPPSPISPAASTVFTYHHNNSAFTPIDGNSHEESYRVTFDVKPESQRRLDYTYGSLEDEAGTPKLDPGELQHEVAELCHTNKRLHGENAELTTYLTQAEDANCSLRQHCIVLEQDLSSIKTQLADARRLEAELEEVRTRLEAERDENGELCDRLTHLERDNCTLQERIHELSAQVRHAQEEVESLTQKEECLIQEHQMKVAKLAEDLSIMREQSVLQDKTSHQLNTTILEMKKVTKVLEDEKNGLEEQLDIVRGELEMATSMHCSHMQKEIQNITEEDEVISDPKLTPYHIVFGSGGAGGSVSSKRRLPWVPHLYSTPYPSRISFINSDIQTPSIHSEMQALGENNGSLPFCEKSESGSSFQSPFKNNMASPQVPSMNGDIGRMSNINSGSVRDTNELQANLVSMFSRYLSWWKKWEAKGVPLIQGLHDVNVRPLQEHLTAHHGELLKLESELQHVLKSRGISYSRMINEQRRFSESSAHASDVSSQETQATQKLRSSLVITTPRRRAPCISRVKNMVSRFEVIANKELEASRSKEAGGRLSQSLPCTPVMPRWNTSEERPASVENKREVDFIKLDAFLPLTKENQRQNSSTQSIYDEQRLEFVSPDSRPIQDRDINSNFKQSPEELAKVRLNEDGDTSVSGVVLMDSIRTIDVNDIPNCQSSRSPSDRNETINEVTSLSSKEFRIPLVYGLDGDDDSNSNKRDDVSAGVYQYKIVTVVEEEPTSTEEEDRSLVEVCMEIENSEDVSESDLYNNSHLMKLMREVTEQREQITQLREQDDFSEKSRKKINTRLIMIFIKIQKWTEAVRKEWLTTADAQGDDGDEKQDLSKEDFSTKELSKSPQQQTNHRKHEQKQQDNDEIELLIRTRCESGCVDSQDDLDKDLYLSPETVAVELERELLALKLHVARSHALLHQYQSSSLHGSRSEVSTPTNTLHKTGVGGDLGGGELDGSSPGLPFPPKNNLPHICAWSSRAQLPKQDRCSAAGSGATTATPGSDEGPGSAAAAGGGGGGGTDGAALLLQESPHAAHTFTLASPQRGLEQMCESVVKEAPIAEQEEEDEEEGEEETISVSSSVEMSALTSDHALYCPKPNYEQLDQYSGSTMVSLSRGSAMASPSSSPTASLRRSPDDQKQRRTGLTVIPNQDGLGKVSSDSDEAAESDLEESTNDKTALLARRRPPRLQHTRSPVSSGATASSENEVAAGGSTSSSGTPSVDEIDTFDESALQKPRRLRALQRGASSLGPISIGSAINTSSSPADVDTFSSYPYSSNNSVVDATACSNTTEEQPLSLTNASESVENLQENNNNNGNSNEGFQRGRSVSVFPSLQDNYLRALGLSSDINGVNENLSEKEIENKFSQLSLAFKTDKLTLRQRLDVQRRHRDTAENNMEAEVTFLKKTINGLHVEYMDSDLTDNVSTVSRCLDVLATAAEGLVSASEDKLLPIYAVQNSNNEVWGAVQQEWRVSLALEVFLLHVENVKRMYEKDHQELEETKRLLTEYQIPHPKSTSTGNSGNQSPGVSDAPAASRRIRALSLAGSPRGQSGSNSDVSDRPPRRVSLGAFLKGGASGRRASLMPDLGLFRLVNPLMVVRHMESSIREEHI</sequence>
<feature type="region of interest" description="Disordered" evidence="9">
    <location>
        <begin position="1108"/>
        <end position="1217"/>
    </location>
</feature>
<feature type="region of interest" description="Disordered" evidence="9">
    <location>
        <begin position="1502"/>
        <end position="1556"/>
    </location>
</feature>
<keyword evidence="3" id="KW-0963">Cytoplasm</keyword>
<feature type="compositionally biased region" description="Acidic residues" evidence="9">
    <location>
        <begin position="1154"/>
        <end position="1166"/>
    </location>
</feature>
<dbReference type="Pfam" id="PF05781">
    <property type="entry name" value="MRVI1"/>
    <property type="match status" value="1"/>
</dbReference>
<protein>
    <recommendedName>
        <fullName evidence="10">KASH5-like coiled-coil domain-containing protein</fullName>
    </recommendedName>
</protein>
<feature type="coiled-coil region" evidence="8">
    <location>
        <begin position="118"/>
        <end position="257"/>
    </location>
</feature>
<feature type="compositionally biased region" description="Gly residues" evidence="9">
    <location>
        <begin position="940"/>
        <end position="950"/>
    </location>
</feature>
<feature type="compositionally biased region" description="Low complexity" evidence="9">
    <location>
        <begin position="984"/>
        <end position="1006"/>
    </location>
</feature>
<feature type="region of interest" description="Disordered" evidence="9">
    <location>
        <begin position="918"/>
        <end position="961"/>
    </location>
</feature>
<dbReference type="Proteomes" id="UP001497623">
    <property type="component" value="Unassembled WGS sequence"/>
</dbReference>
<dbReference type="InterPro" id="IPR008677">
    <property type="entry name" value="MRVI1"/>
</dbReference>
<dbReference type="GO" id="GO:0016020">
    <property type="term" value="C:membrane"/>
    <property type="evidence" value="ECO:0007669"/>
    <property type="project" value="UniProtKB-SubCell"/>
</dbReference>
<name>A0AAV2PSC4_MEGNR</name>
<feature type="compositionally biased region" description="Basic and acidic residues" evidence="9">
    <location>
        <begin position="558"/>
        <end position="567"/>
    </location>
</feature>
<comment type="caution">
    <text evidence="11">The sequence shown here is derived from an EMBL/GenBank/DDBJ whole genome shotgun (WGS) entry which is preliminary data.</text>
</comment>
<feature type="compositionally biased region" description="Polar residues" evidence="9">
    <location>
        <begin position="1185"/>
        <end position="1199"/>
    </location>
</feature>
<evidence type="ECO:0000256" key="1">
    <source>
        <dbReference type="ARBA" id="ARBA00004167"/>
    </source>
</evidence>
<gene>
    <name evidence="11" type="ORF">MNOR_LOCUS3727</name>
</gene>
<keyword evidence="7" id="KW-0472">Membrane</keyword>
<keyword evidence="12" id="KW-1185">Reference proteome</keyword>
<dbReference type="Pfam" id="PF14662">
    <property type="entry name" value="KASH_CCD"/>
    <property type="match status" value="1"/>
</dbReference>
<feature type="domain" description="KASH5-like coiled-coil" evidence="10">
    <location>
        <begin position="72"/>
        <end position="252"/>
    </location>
</feature>
<evidence type="ECO:0000313" key="11">
    <source>
        <dbReference type="EMBL" id="CAL4063975.1"/>
    </source>
</evidence>
<feature type="region of interest" description="Disordered" evidence="9">
    <location>
        <begin position="1053"/>
        <end position="1076"/>
    </location>
</feature>
<keyword evidence="4" id="KW-0812">Transmembrane</keyword>
<dbReference type="InterPro" id="IPR028168">
    <property type="entry name" value="KASH5_CC"/>
</dbReference>
<evidence type="ECO:0000256" key="4">
    <source>
        <dbReference type="ARBA" id="ARBA00022692"/>
    </source>
</evidence>
<feature type="compositionally biased region" description="Basic and acidic residues" evidence="9">
    <location>
        <begin position="826"/>
        <end position="840"/>
    </location>
</feature>
<dbReference type="SUPFAM" id="SSF90257">
    <property type="entry name" value="Myosin rod fragments"/>
    <property type="match status" value="1"/>
</dbReference>
<evidence type="ECO:0000256" key="5">
    <source>
        <dbReference type="ARBA" id="ARBA00022989"/>
    </source>
</evidence>
<dbReference type="EMBL" id="CAXKWB010001304">
    <property type="protein sequence ID" value="CAL4063975.1"/>
    <property type="molecule type" value="Genomic_DNA"/>
</dbReference>
<evidence type="ECO:0000256" key="2">
    <source>
        <dbReference type="ARBA" id="ARBA00004496"/>
    </source>
</evidence>
<comment type="subcellular location">
    <subcellularLocation>
        <location evidence="2">Cytoplasm</location>
    </subcellularLocation>
    <subcellularLocation>
        <location evidence="1">Membrane</location>
        <topology evidence="1">Single-pass membrane protein</topology>
    </subcellularLocation>
</comment>
<feature type="region of interest" description="Disordered" evidence="9">
    <location>
        <begin position="818"/>
        <end position="860"/>
    </location>
</feature>
<evidence type="ECO:0000256" key="6">
    <source>
        <dbReference type="ARBA" id="ARBA00023054"/>
    </source>
</evidence>
<feature type="compositionally biased region" description="Low complexity" evidence="9">
    <location>
        <begin position="1108"/>
        <end position="1126"/>
    </location>
</feature>
<organism evidence="11 12">
    <name type="scientific">Meganyctiphanes norvegica</name>
    <name type="common">Northern krill</name>
    <name type="synonym">Thysanopoda norvegica</name>
    <dbReference type="NCBI Taxonomy" id="48144"/>
    <lineage>
        <taxon>Eukaryota</taxon>
        <taxon>Metazoa</taxon>
        <taxon>Ecdysozoa</taxon>
        <taxon>Arthropoda</taxon>
        <taxon>Crustacea</taxon>
        <taxon>Multicrustacea</taxon>
        <taxon>Malacostraca</taxon>
        <taxon>Eumalacostraca</taxon>
        <taxon>Eucarida</taxon>
        <taxon>Euphausiacea</taxon>
        <taxon>Euphausiidae</taxon>
        <taxon>Meganyctiphanes</taxon>
    </lineage>
</organism>
<feature type="compositionally biased region" description="Polar residues" evidence="9">
    <location>
        <begin position="1505"/>
        <end position="1518"/>
    </location>
</feature>
<dbReference type="PANTHER" id="PTHR15352">
    <property type="entry name" value="LYMPHOID-RESTRICTED MEMBRANE PROTEIN, JAW1"/>
    <property type="match status" value="1"/>
</dbReference>
<dbReference type="GO" id="GO:0005737">
    <property type="term" value="C:cytoplasm"/>
    <property type="evidence" value="ECO:0007669"/>
    <property type="project" value="UniProtKB-SubCell"/>
</dbReference>
<evidence type="ECO:0000256" key="9">
    <source>
        <dbReference type="SAM" id="MobiDB-lite"/>
    </source>
</evidence>